<feature type="transmembrane region" description="Helical" evidence="1">
    <location>
        <begin position="68"/>
        <end position="86"/>
    </location>
</feature>
<protein>
    <submittedName>
        <fullName evidence="2">Uncharacterized protein</fullName>
    </submittedName>
</protein>
<sequence>MSTLASRFNKIFTKNNVYLMFGLLAIFIGSWTVMYLIPSVFVGLFDTLLGNAILFLTVLLAAKYNPKVAIALAITFVIFYQFSHLAKR</sequence>
<name>A0A6C0F7L4_9ZZZZ</name>
<reference evidence="2" key="1">
    <citation type="journal article" date="2020" name="Nature">
        <title>Giant virus diversity and host interactions through global metagenomics.</title>
        <authorList>
            <person name="Schulz F."/>
            <person name="Roux S."/>
            <person name="Paez-Espino D."/>
            <person name="Jungbluth S."/>
            <person name="Walsh D.A."/>
            <person name="Denef V.J."/>
            <person name="McMahon K.D."/>
            <person name="Konstantinidis K.T."/>
            <person name="Eloe-Fadrosh E.A."/>
            <person name="Kyrpides N.C."/>
            <person name="Woyke T."/>
        </authorList>
    </citation>
    <scope>NUCLEOTIDE SEQUENCE</scope>
    <source>
        <strain evidence="2">GVMAG-M-3300009182-46</strain>
    </source>
</reference>
<feature type="transmembrane region" description="Helical" evidence="1">
    <location>
        <begin position="17"/>
        <end position="37"/>
    </location>
</feature>
<keyword evidence="1" id="KW-1133">Transmembrane helix</keyword>
<dbReference type="AlphaFoldDB" id="A0A6C0F7L4"/>
<accession>A0A6C0F7L4</accession>
<proteinExistence type="predicted"/>
<evidence type="ECO:0000313" key="2">
    <source>
        <dbReference type="EMBL" id="QHT35890.1"/>
    </source>
</evidence>
<keyword evidence="1" id="KW-0812">Transmembrane</keyword>
<evidence type="ECO:0000256" key="1">
    <source>
        <dbReference type="SAM" id="Phobius"/>
    </source>
</evidence>
<dbReference type="EMBL" id="MN739027">
    <property type="protein sequence ID" value="QHT35890.1"/>
    <property type="molecule type" value="Genomic_DNA"/>
</dbReference>
<keyword evidence="1" id="KW-0472">Membrane</keyword>
<organism evidence="2">
    <name type="scientific">viral metagenome</name>
    <dbReference type="NCBI Taxonomy" id="1070528"/>
    <lineage>
        <taxon>unclassified sequences</taxon>
        <taxon>metagenomes</taxon>
        <taxon>organismal metagenomes</taxon>
    </lineage>
</organism>